<dbReference type="OrthoDB" id="283968at2"/>
<dbReference type="InterPro" id="IPR021331">
    <property type="entry name" value="Hva1_TUDOR"/>
</dbReference>
<evidence type="ECO:0000313" key="3">
    <source>
        <dbReference type="Proteomes" id="UP000006242"/>
    </source>
</evidence>
<sequence>MARSIGYKVKWNWGQGTAQGKITQIYKERVSKTLKGSDIVRDGNDDNPAYLIEQSDGDQVLKLESELA</sequence>
<gene>
    <name evidence="2" type="ORF">SSPSH_002647</name>
</gene>
<proteinExistence type="predicted"/>
<protein>
    <recommendedName>
        <fullName evidence="1">Hypervirulence associated protein TUDOR domain-containing protein</fullName>
    </recommendedName>
</protein>
<feature type="domain" description="Hypervirulence associated protein TUDOR" evidence="1">
    <location>
        <begin position="6"/>
        <end position="67"/>
    </location>
</feature>
<dbReference type="eggNOG" id="ENOG5032YVA">
    <property type="taxonomic scope" value="Bacteria"/>
</dbReference>
<reference evidence="2 3" key="1">
    <citation type="journal article" date="2011" name="J. Bacteriol.">
        <title>Genome sequence of Salinisphaera shabanensis, a gammaproteobacterium from the harsh, variable environment of the brine-seawater interface of the Shaban Deep in the Red Sea.</title>
        <authorList>
            <person name="Antunes A."/>
            <person name="Alam I."/>
            <person name="Bajic V.B."/>
            <person name="Stingl U."/>
        </authorList>
    </citation>
    <scope>NUCLEOTIDE SEQUENCE [LARGE SCALE GENOMIC DNA]</scope>
    <source>
        <strain evidence="2 3">E1L3A</strain>
    </source>
</reference>
<comment type="caution">
    <text evidence="2">The sequence shown here is derived from an EMBL/GenBank/DDBJ whole genome shotgun (WGS) entry which is preliminary data.</text>
</comment>
<keyword evidence="3" id="KW-1185">Reference proteome</keyword>
<dbReference type="AlphaFoldDB" id="U2E3Y1"/>
<organism evidence="2 3">
    <name type="scientific">Salinisphaera shabanensis E1L3A</name>
    <dbReference type="NCBI Taxonomy" id="1033802"/>
    <lineage>
        <taxon>Bacteria</taxon>
        <taxon>Pseudomonadati</taxon>
        <taxon>Pseudomonadota</taxon>
        <taxon>Gammaproteobacteria</taxon>
        <taxon>Salinisphaerales</taxon>
        <taxon>Salinisphaeraceae</taxon>
        <taxon>Salinisphaera</taxon>
    </lineage>
</organism>
<name>U2E3Y1_9GAMM</name>
<reference evidence="2 3" key="2">
    <citation type="journal article" date="2013" name="PLoS ONE">
        <title>INDIGO - INtegrated Data Warehouse of MIcrobial GenOmes with Examples from the Red Sea Extremophiles.</title>
        <authorList>
            <person name="Alam I."/>
            <person name="Antunes A."/>
            <person name="Kamau A.A."/>
            <person name="Ba Alawi W."/>
            <person name="Kalkatawi M."/>
            <person name="Stingl U."/>
            <person name="Bajic V.B."/>
        </authorList>
    </citation>
    <scope>NUCLEOTIDE SEQUENCE [LARGE SCALE GENOMIC DNA]</scope>
    <source>
        <strain evidence="2 3">E1L3A</strain>
    </source>
</reference>
<dbReference type="Proteomes" id="UP000006242">
    <property type="component" value="Unassembled WGS sequence"/>
</dbReference>
<accession>U2E3Y1</accession>
<dbReference type="Pfam" id="PF11160">
    <property type="entry name" value="Hva1_TUDOR"/>
    <property type="match status" value="1"/>
</dbReference>
<evidence type="ECO:0000313" key="2">
    <source>
        <dbReference type="EMBL" id="ERJ18541.1"/>
    </source>
</evidence>
<dbReference type="EMBL" id="AFNV02000018">
    <property type="protein sequence ID" value="ERJ18541.1"/>
    <property type="molecule type" value="Genomic_DNA"/>
</dbReference>
<dbReference type="RefSeq" id="WP_006914714.1">
    <property type="nucleotide sequence ID" value="NZ_AFNV02000018.1"/>
</dbReference>
<dbReference type="STRING" id="1033802.SSPSH_002647"/>
<evidence type="ECO:0000259" key="1">
    <source>
        <dbReference type="Pfam" id="PF11160"/>
    </source>
</evidence>